<dbReference type="AlphaFoldDB" id="A0A7W2LWH6"/>
<evidence type="ECO:0000313" key="1">
    <source>
        <dbReference type="EMBL" id="MBA6148146.1"/>
    </source>
</evidence>
<sequence length="138" mass="14947">MIEMIEVRARELTGSALDYCTLVANGKQARMTESGVRLAIGGSVFKRFSPTSDSRLASEQILSHRVRFDTLLPGFAFSARVGEVVCGGDTIDIAACRAIVVAKLGEAFALPRNVAPGRWIDESYQLRASPPAKTFLTK</sequence>
<dbReference type="EMBL" id="JACGDA010000020">
    <property type="protein sequence ID" value="MBA6148146.1"/>
    <property type="molecule type" value="Genomic_DNA"/>
</dbReference>
<dbReference type="Proteomes" id="UP000577346">
    <property type="component" value="Unassembled WGS sequence"/>
</dbReference>
<comment type="caution">
    <text evidence="1">The sequence shown here is derived from an EMBL/GenBank/DDBJ whole genome shotgun (WGS) entry which is preliminary data.</text>
</comment>
<accession>A0A7W2LWH6</accession>
<gene>
    <name evidence="1" type="ORF">H4C15_11585</name>
</gene>
<name>A0A7W2LWH6_9PSED</name>
<reference evidence="1 2" key="1">
    <citation type="submission" date="2020-07" db="EMBL/GenBank/DDBJ databases">
        <title>Diversity of carbapenemase encoding genes among Pseudomonas putida group clinical isolates in a tertiary Brazilian hospital.</title>
        <authorList>
            <person name="Alberto-Lei F."/>
            <person name="Nodari C.S."/>
            <person name="Streling A.P."/>
            <person name="Paulino J.T."/>
            <person name="Bessa-Neto F.O."/>
            <person name="Cayo R."/>
            <person name="Gales A.C."/>
        </authorList>
    </citation>
    <scope>NUCLEOTIDE SEQUENCE [LARGE SCALE GENOMIC DNA]</scope>
    <source>
        <strain evidence="1 2">11213</strain>
    </source>
</reference>
<proteinExistence type="predicted"/>
<organism evidence="1 2">
    <name type="scientific">Pseudomonas juntendi</name>
    <dbReference type="NCBI Taxonomy" id="2666183"/>
    <lineage>
        <taxon>Bacteria</taxon>
        <taxon>Pseudomonadati</taxon>
        <taxon>Pseudomonadota</taxon>
        <taxon>Gammaproteobacteria</taxon>
        <taxon>Pseudomonadales</taxon>
        <taxon>Pseudomonadaceae</taxon>
        <taxon>Pseudomonas</taxon>
    </lineage>
</organism>
<protein>
    <submittedName>
        <fullName evidence="1">Uncharacterized protein</fullName>
    </submittedName>
</protein>
<dbReference type="RefSeq" id="WP_182336590.1">
    <property type="nucleotide sequence ID" value="NZ_JACGDA010000020.1"/>
</dbReference>
<evidence type="ECO:0000313" key="2">
    <source>
        <dbReference type="Proteomes" id="UP000577346"/>
    </source>
</evidence>